<dbReference type="Pfam" id="PF19032">
    <property type="entry name" value="Intu_longin_2"/>
    <property type="match status" value="1"/>
</dbReference>
<keyword evidence="4 10" id="KW-0812">Transmembrane</keyword>
<evidence type="ECO:0000256" key="8">
    <source>
        <dbReference type="ARBA" id="ARBA00023128"/>
    </source>
</evidence>
<accession>A0A158RA54</accession>
<comment type="subcellular location">
    <subcellularLocation>
        <location evidence="1">Mitochondrion inner membrane</location>
        <topology evidence="1">Multi-pass membrane protein</topology>
    </subcellularLocation>
</comment>
<dbReference type="PROSITE" id="PS50188">
    <property type="entry name" value="B302_SPRY"/>
    <property type="match status" value="1"/>
</dbReference>
<protein>
    <submittedName>
        <fullName evidence="14">B30.2/SPRY domain-containing protein</fullName>
    </submittedName>
</protein>
<dbReference type="PANTHER" id="PTHR46131:SF1">
    <property type="entry name" value="SD08549P"/>
    <property type="match status" value="1"/>
</dbReference>
<evidence type="ECO:0000256" key="7">
    <source>
        <dbReference type="ARBA" id="ARBA00022989"/>
    </source>
</evidence>
<reference evidence="12 13" key="2">
    <citation type="submission" date="2018-11" db="EMBL/GenBank/DDBJ databases">
        <authorList>
            <consortium name="Pathogen Informatics"/>
        </authorList>
    </citation>
    <scope>NUCLEOTIDE SEQUENCE [LARGE SCALE GENOMIC DNA]</scope>
</reference>
<evidence type="ECO:0000256" key="2">
    <source>
        <dbReference type="ARBA" id="ARBA00006375"/>
    </source>
</evidence>
<dbReference type="InterPro" id="IPR023395">
    <property type="entry name" value="MCP_dom_sf"/>
</dbReference>
<feature type="domain" description="B30.2/SPRY" evidence="11">
    <location>
        <begin position="696"/>
        <end position="896"/>
    </location>
</feature>
<gene>
    <name evidence="12" type="ORF">TASK_LOCUS8476</name>
</gene>
<dbReference type="InterPro" id="IPR003877">
    <property type="entry name" value="SPRY_dom"/>
</dbReference>
<dbReference type="GO" id="GO:0051724">
    <property type="term" value="F:NAD transmembrane transporter activity"/>
    <property type="evidence" value="ECO:0007669"/>
    <property type="project" value="TreeGrafter"/>
</dbReference>
<organism evidence="14">
    <name type="scientific">Taenia asiatica</name>
    <name type="common">Asian tapeworm</name>
    <dbReference type="NCBI Taxonomy" id="60517"/>
    <lineage>
        <taxon>Eukaryota</taxon>
        <taxon>Metazoa</taxon>
        <taxon>Spiralia</taxon>
        <taxon>Lophotrochozoa</taxon>
        <taxon>Platyhelminthes</taxon>
        <taxon>Cestoda</taxon>
        <taxon>Eucestoda</taxon>
        <taxon>Cyclophyllidea</taxon>
        <taxon>Taeniidae</taxon>
        <taxon>Taenia</taxon>
    </lineage>
</organism>
<keyword evidence="8" id="KW-0496">Mitochondrion</keyword>
<dbReference type="WBParaSite" id="TASK_0000847501-mRNA-1">
    <property type="protein sequence ID" value="TASK_0000847501-mRNA-1"/>
    <property type="gene ID" value="TASK_0000847501"/>
</dbReference>
<dbReference type="Pfam" id="PF00153">
    <property type="entry name" value="Mito_carr"/>
    <property type="match status" value="2"/>
</dbReference>
<dbReference type="InterPro" id="IPR043987">
    <property type="entry name" value="CCZ1/INTU/HSP4_longin_1"/>
</dbReference>
<dbReference type="InterPro" id="IPR018108">
    <property type="entry name" value="MCP_transmembrane"/>
</dbReference>
<dbReference type="InterPro" id="IPR043136">
    <property type="entry name" value="B30.2/SPRY_sf"/>
</dbReference>
<sequence>MPGPTIQEDNDDEMALTAAEKRGLFIPREYICGGVASMINVVVIFPLHKTVFFQQLEGIKWSAAFMRLRREGLWQVYRGVVPPLLQRASSASVMFGFQSQSQRFLYRHQSTMEIPPHIKTVISATMAGCLEASLTPFERVQTLLQSSINSRPYKNTSYALSSLYKSYGMRELYCGFTPILLRNCIGDILYFSGKEWLHDKSRPEDLPFGKRRLTDFVIGGFLGSTIGAAMFPLNVVKTQMQSTEHSKILYFYPSSKSLNDQLTVVGLCNALLSFSDFFSTTCTALHTHNGKRYFHRISCDIWAVLNVSVIEPSALPHGCEICERIIDDNVISHKLANLCERFEVPSDAEIAESRNNLMEFFNKVLTMVDLTFHDISDLFEAVRWKFWSPKSILSMENLGTRIQLSCSFQNTSAALLYDAQLAWSSVPVKDFRSVLHYITSEVMSLPPDLDLAAISPKAPHMGRFLTGPPDMDKQLCPPQIPVPTIFQKLPNSDYRKIHVVLYRALRLTFCLLVDEKYELKKEFFTTFDTTYGSALTELSTEIEGDYGESPSITSDLATLPLSTEPSSRPTHGASGCSSIGGFLLWEPELASVTTDLFTLHSGSLSEVIPAFAPLLPIICAARGDAISCFGQSWCECLVKLEPDVWLQLRRLNKREIFLIFFGKKVDILRVINVMEFLCRHLVRCCIRPRGHDSIPWERVGLYSDEEDERETEVVMPLYTFAQPQPQTSVKLDLASAGQFAVIVKNSTRLCGSGAARANVPIVQDKAYFEVKLQSGGLWAVGLCHSQANLNVANDMRRQNSAWVLFNDGIIYHDSVPLMELESRGGTSAALEEGDILGVFYDHTELRFAINGVPQYFHDHGLRCTGATGIRGTVYPLLAADEGAVLDVRFTSFQYPPREGGYTEIRLEQNIL</sequence>
<dbReference type="InterPro" id="IPR052465">
    <property type="entry name" value="Mito_NAD+_Carrier"/>
</dbReference>
<dbReference type="GO" id="GO:0005743">
    <property type="term" value="C:mitochondrial inner membrane"/>
    <property type="evidence" value="ECO:0007669"/>
    <property type="project" value="UniProtKB-SubCell"/>
</dbReference>
<dbReference type="Pfam" id="PF19031">
    <property type="entry name" value="Intu_longin_1"/>
    <property type="match status" value="1"/>
</dbReference>
<evidence type="ECO:0000313" key="13">
    <source>
        <dbReference type="Proteomes" id="UP000282613"/>
    </source>
</evidence>
<dbReference type="SUPFAM" id="SSF49899">
    <property type="entry name" value="Concanavalin A-like lectins/glucanases"/>
    <property type="match status" value="1"/>
</dbReference>
<dbReference type="PROSITE" id="PS50920">
    <property type="entry name" value="SOLCAR"/>
    <property type="match status" value="2"/>
</dbReference>
<name>A0A158RA54_TAEAS</name>
<evidence type="ECO:0000256" key="10">
    <source>
        <dbReference type="PROSITE-ProRule" id="PRU00282"/>
    </source>
</evidence>
<evidence type="ECO:0000256" key="4">
    <source>
        <dbReference type="ARBA" id="ARBA00022692"/>
    </source>
</evidence>
<dbReference type="PANTHER" id="PTHR46131">
    <property type="entry name" value="SD08549P"/>
    <property type="match status" value="1"/>
</dbReference>
<dbReference type="Proteomes" id="UP000282613">
    <property type="component" value="Unassembled WGS sequence"/>
</dbReference>
<keyword evidence="3" id="KW-0813">Transport</keyword>
<dbReference type="STRING" id="60517.A0A158RA54"/>
<dbReference type="SMART" id="SM00449">
    <property type="entry name" value="SPRY"/>
    <property type="match status" value="1"/>
</dbReference>
<keyword evidence="6" id="KW-0999">Mitochondrion inner membrane</keyword>
<evidence type="ECO:0000256" key="1">
    <source>
        <dbReference type="ARBA" id="ARBA00004448"/>
    </source>
</evidence>
<feature type="repeat" description="Solcar" evidence="10">
    <location>
        <begin position="119"/>
        <end position="200"/>
    </location>
</feature>
<dbReference type="EMBL" id="UYRS01018809">
    <property type="protein sequence ID" value="VDK40379.1"/>
    <property type="molecule type" value="Genomic_DNA"/>
</dbReference>
<dbReference type="SUPFAM" id="SSF103506">
    <property type="entry name" value="Mitochondrial carrier"/>
    <property type="match status" value="1"/>
</dbReference>
<reference evidence="14" key="1">
    <citation type="submission" date="2016-04" db="UniProtKB">
        <authorList>
            <consortium name="WormBaseParasite"/>
        </authorList>
    </citation>
    <scope>IDENTIFICATION</scope>
</reference>
<evidence type="ECO:0000256" key="9">
    <source>
        <dbReference type="ARBA" id="ARBA00023136"/>
    </source>
</evidence>
<dbReference type="InterPro" id="IPR001870">
    <property type="entry name" value="B30.2/SPRY"/>
</dbReference>
<evidence type="ECO:0000313" key="14">
    <source>
        <dbReference type="WBParaSite" id="TASK_0000847501-mRNA-1"/>
    </source>
</evidence>
<evidence type="ECO:0000313" key="12">
    <source>
        <dbReference type="EMBL" id="VDK40379.1"/>
    </source>
</evidence>
<evidence type="ECO:0000256" key="5">
    <source>
        <dbReference type="ARBA" id="ARBA00022737"/>
    </source>
</evidence>
<feature type="repeat" description="Solcar" evidence="10">
    <location>
        <begin position="24"/>
        <end position="104"/>
    </location>
</feature>
<dbReference type="Pfam" id="PF00622">
    <property type="entry name" value="SPRY"/>
    <property type="match status" value="1"/>
</dbReference>
<evidence type="ECO:0000256" key="6">
    <source>
        <dbReference type="ARBA" id="ARBA00022792"/>
    </source>
</evidence>
<dbReference type="InterPro" id="IPR013320">
    <property type="entry name" value="ConA-like_dom_sf"/>
</dbReference>
<keyword evidence="7" id="KW-1133">Transmembrane helix</keyword>
<keyword evidence="9 10" id="KW-0472">Membrane</keyword>
<dbReference type="Gene3D" id="1.50.40.10">
    <property type="entry name" value="Mitochondrial carrier domain"/>
    <property type="match status" value="1"/>
</dbReference>
<dbReference type="Gene3D" id="2.60.120.920">
    <property type="match status" value="1"/>
</dbReference>
<keyword evidence="5" id="KW-0677">Repeat</keyword>
<evidence type="ECO:0000259" key="11">
    <source>
        <dbReference type="PROSITE" id="PS50188"/>
    </source>
</evidence>
<keyword evidence="13" id="KW-1185">Reference proteome</keyword>
<proteinExistence type="inferred from homology"/>
<dbReference type="GO" id="GO:0016192">
    <property type="term" value="P:vesicle-mediated transport"/>
    <property type="evidence" value="ECO:0007669"/>
    <property type="project" value="InterPro"/>
</dbReference>
<evidence type="ECO:0000256" key="3">
    <source>
        <dbReference type="ARBA" id="ARBA00022448"/>
    </source>
</evidence>
<dbReference type="OrthoDB" id="2139348at2759"/>
<dbReference type="InterPro" id="IPR043988">
    <property type="entry name" value="CCZ1/INTU_longin_2"/>
</dbReference>
<comment type="similarity">
    <text evidence="2">Belongs to the mitochondrial carrier (TC 2.A.29) family.</text>
</comment>
<dbReference type="AlphaFoldDB" id="A0A158RA54"/>